<feature type="transmembrane region" description="Helical" evidence="2">
    <location>
        <begin position="23"/>
        <end position="42"/>
    </location>
</feature>
<name>A0A5N6GJF3_ASPFL</name>
<evidence type="ECO:0000256" key="2">
    <source>
        <dbReference type="SAM" id="Phobius"/>
    </source>
</evidence>
<dbReference type="Proteomes" id="UP000325434">
    <property type="component" value="Unassembled WGS sequence"/>
</dbReference>
<organism evidence="3">
    <name type="scientific">Aspergillus flavus</name>
    <dbReference type="NCBI Taxonomy" id="5059"/>
    <lineage>
        <taxon>Eukaryota</taxon>
        <taxon>Fungi</taxon>
        <taxon>Dikarya</taxon>
        <taxon>Ascomycota</taxon>
        <taxon>Pezizomycotina</taxon>
        <taxon>Eurotiomycetes</taxon>
        <taxon>Eurotiomycetidae</taxon>
        <taxon>Eurotiales</taxon>
        <taxon>Aspergillaceae</taxon>
        <taxon>Aspergillus</taxon>
        <taxon>Aspergillus subgen. Circumdati</taxon>
    </lineage>
</organism>
<protein>
    <submittedName>
        <fullName evidence="3">Uncharacterized protein</fullName>
    </submittedName>
</protein>
<keyword evidence="2" id="KW-0812">Transmembrane</keyword>
<dbReference type="AlphaFoldDB" id="A0A5N6GJF3"/>
<gene>
    <name evidence="3" type="ORF">BDV35DRAFT_367114</name>
</gene>
<evidence type="ECO:0000256" key="1">
    <source>
        <dbReference type="SAM" id="MobiDB-lite"/>
    </source>
</evidence>
<accession>A0A5N6GJF3</accession>
<dbReference type="EMBL" id="ML734671">
    <property type="protein sequence ID" value="KAB8242118.1"/>
    <property type="molecule type" value="Genomic_DNA"/>
</dbReference>
<keyword evidence="2" id="KW-1133">Transmembrane helix</keyword>
<sequence>MSFVSCEFCLGDHPVALCPPMHYTQGFAAGVSFLYIMYYTLYIHCSGSLRMRCNNSSSSSSSSNQPRRARSVRR</sequence>
<feature type="compositionally biased region" description="Low complexity" evidence="1">
    <location>
        <begin position="54"/>
        <end position="64"/>
    </location>
</feature>
<proteinExistence type="predicted"/>
<evidence type="ECO:0000313" key="3">
    <source>
        <dbReference type="EMBL" id="KAB8242118.1"/>
    </source>
</evidence>
<feature type="region of interest" description="Disordered" evidence="1">
    <location>
        <begin position="53"/>
        <end position="74"/>
    </location>
</feature>
<keyword evidence="2" id="KW-0472">Membrane</keyword>
<reference evidence="3" key="1">
    <citation type="submission" date="2019-04" db="EMBL/GenBank/DDBJ databases">
        <title>Friends and foes A comparative genomics study of 23 Aspergillus species from section Flavi.</title>
        <authorList>
            <consortium name="DOE Joint Genome Institute"/>
            <person name="Kjaerbolling I."/>
            <person name="Vesth T."/>
            <person name="Frisvad J.C."/>
            <person name="Nybo J.L."/>
            <person name="Theobald S."/>
            <person name="Kildgaard S."/>
            <person name="Isbrandt T."/>
            <person name="Kuo A."/>
            <person name="Sato A."/>
            <person name="Lyhne E.K."/>
            <person name="Kogle M.E."/>
            <person name="Wiebenga A."/>
            <person name="Kun R.S."/>
            <person name="Lubbers R.J."/>
            <person name="Makela M.R."/>
            <person name="Barry K."/>
            <person name="Chovatia M."/>
            <person name="Clum A."/>
            <person name="Daum C."/>
            <person name="Haridas S."/>
            <person name="He G."/>
            <person name="LaButti K."/>
            <person name="Lipzen A."/>
            <person name="Mondo S."/>
            <person name="Riley R."/>
            <person name="Salamov A."/>
            <person name="Simmons B.A."/>
            <person name="Magnuson J.K."/>
            <person name="Henrissat B."/>
            <person name="Mortensen U.H."/>
            <person name="Larsen T.O."/>
            <person name="Devries R.P."/>
            <person name="Grigoriev I.V."/>
            <person name="Machida M."/>
            <person name="Baker S.E."/>
            <person name="Andersen M.R."/>
        </authorList>
    </citation>
    <scope>NUCLEOTIDE SEQUENCE [LARGE SCALE GENOMIC DNA]</scope>
    <source>
        <strain evidence="3">CBS 121.62</strain>
    </source>
</reference>